<accession>X1VXH9</accession>
<evidence type="ECO:0000313" key="1">
    <source>
        <dbReference type="EMBL" id="GAJ16415.1"/>
    </source>
</evidence>
<proteinExistence type="predicted"/>
<name>X1VXH9_9ZZZZ</name>
<dbReference type="EMBL" id="BARW01041401">
    <property type="protein sequence ID" value="GAJ16415.1"/>
    <property type="molecule type" value="Genomic_DNA"/>
</dbReference>
<dbReference type="AlphaFoldDB" id="X1VXH9"/>
<gene>
    <name evidence="1" type="ORF">S12H4_62014</name>
</gene>
<sequence length="96" mass="10965">SSEAENRTRVDAIGAYFLDKNSPTIVQDFQHFLLNHLGFGDFVFLLPKMNQKRSKPTASVETSHNETIEIARASNMQEFEQTLQKIPLESIQFHAN</sequence>
<feature type="non-terminal residue" evidence="1">
    <location>
        <position position="96"/>
    </location>
</feature>
<feature type="non-terminal residue" evidence="1">
    <location>
        <position position="1"/>
    </location>
</feature>
<organism evidence="1">
    <name type="scientific">marine sediment metagenome</name>
    <dbReference type="NCBI Taxonomy" id="412755"/>
    <lineage>
        <taxon>unclassified sequences</taxon>
        <taxon>metagenomes</taxon>
        <taxon>ecological metagenomes</taxon>
    </lineage>
</organism>
<protein>
    <submittedName>
        <fullName evidence="1">Uncharacterized protein</fullName>
    </submittedName>
</protein>
<comment type="caution">
    <text evidence="1">The sequence shown here is derived from an EMBL/GenBank/DDBJ whole genome shotgun (WGS) entry which is preliminary data.</text>
</comment>
<reference evidence="1" key="1">
    <citation type="journal article" date="2014" name="Front. Microbiol.">
        <title>High frequency of phylogenetically diverse reductive dehalogenase-homologous genes in deep subseafloor sedimentary metagenomes.</title>
        <authorList>
            <person name="Kawai M."/>
            <person name="Futagami T."/>
            <person name="Toyoda A."/>
            <person name="Takaki Y."/>
            <person name="Nishi S."/>
            <person name="Hori S."/>
            <person name="Arai W."/>
            <person name="Tsubouchi T."/>
            <person name="Morono Y."/>
            <person name="Uchiyama I."/>
            <person name="Ito T."/>
            <person name="Fujiyama A."/>
            <person name="Inagaki F."/>
            <person name="Takami H."/>
        </authorList>
    </citation>
    <scope>NUCLEOTIDE SEQUENCE</scope>
    <source>
        <strain evidence="1">Expedition CK06-06</strain>
    </source>
</reference>